<keyword evidence="3" id="KW-1185">Reference proteome</keyword>
<comment type="caution">
    <text evidence="2">The sequence shown here is derived from an EMBL/GenBank/DDBJ whole genome shotgun (WGS) entry which is preliminary data.</text>
</comment>
<evidence type="ECO:0000313" key="3">
    <source>
        <dbReference type="Proteomes" id="UP001159427"/>
    </source>
</evidence>
<sequence>LYWTKDHDLLLVREVLTVDPYSQPKGSRERGNLSEPRFSVSVRSVRDRVNLVLIKKHKRKVAEERKASGIAVDEPSEFDAATEEICEKAEAAEREREQQMISAGKKAKAEKEKRTSRGYESQGFGESWRNKKKSVRTKETGAVCPSKAARRNDTATDPSTGAAINNQQQHQQLQQLSQMQMTIMEQQ</sequence>
<evidence type="ECO:0000256" key="1">
    <source>
        <dbReference type="SAM" id="MobiDB-lite"/>
    </source>
</evidence>
<evidence type="ECO:0000313" key="2">
    <source>
        <dbReference type="EMBL" id="CAH3195333.1"/>
    </source>
</evidence>
<reference evidence="2 3" key="1">
    <citation type="submission" date="2022-05" db="EMBL/GenBank/DDBJ databases">
        <authorList>
            <consortium name="Genoscope - CEA"/>
            <person name="William W."/>
        </authorList>
    </citation>
    <scope>NUCLEOTIDE SEQUENCE [LARGE SCALE GENOMIC DNA]</scope>
</reference>
<feature type="non-terminal residue" evidence="2">
    <location>
        <position position="1"/>
    </location>
</feature>
<feature type="compositionally biased region" description="Low complexity" evidence="1">
    <location>
        <begin position="167"/>
        <end position="181"/>
    </location>
</feature>
<accession>A0ABN8SUU2</accession>
<feature type="non-terminal residue" evidence="2">
    <location>
        <position position="187"/>
    </location>
</feature>
<feature type="compositionally biased region" description="Polar residues" evidence="1">
    <location>
        <begin position="155"/>
        <end position="166"/>
    </location>
</feature>
<dbReference type="EMBL" id="CALNXI010004226">
    <property type="protein sequence ID" value="CAH3195333.1"/>
    <property type="molecule type" value="Genomic_DNA"/>
</dbReference>
<organism evidence="2 3">
    <name type="scientific">Porites evermanni</name>
    <dbReference type="NCBI Taxonomy" id="104178"/>
    <lineage>
        <taxon>Eukaryota</taxon>
        <taxon>Metazoa</taxon>
        <taxon>Cnidaria</taxon>
        <taxon>Anthozoa</taxon>
        <taxon>Hexacorallia</taxon>
        <taxon>Scleractinia</taxon>
        <taxon>Fungiina</taxon>
        <taxon>Poritidae</taxon>
        <taxon>Porites</taxon>
    </lineage>
</organism>
<name>A0ABN8SUU2_9CNID</name>
<feature type="region of interest" description="Disordered" evidence="1">
    <location>
        <begin position="91"/>
        <end position="187"/>
    </location>
</feature>
<gene>
    <name evidence="2" type="ORF">PEVE_00030019</name>
</gene>
<protein>
    <submittedName>
        <fullName evidence="2">Uncharacterized protein</fullName>
    </submittedName>
</protein>
<dbReference type="Proteomes" id="UP001159427">
    <property type="component" value="Unassembled WGS sequence"/>
</dbReference>
<feature type="compositionally biased region" description="Basic and acidic residues" evidence="1">
    <location>
        <begin position="107"/>
        <end position="117"/>
    </location>
</feature>
<proteinExistence type="predicted"/>